<proteinExistence type="predicted"/>
<keyword evidence="3" id="KW-1185">Reference proteome</keyword>
<evidence type="ECO:0000313" key="3">
    <source>
        <dbReference type="Proteomes" id="UP001199314"/>
    </source>
</evidence>
<organism evidence="2 3">
    <name type="scientific">Psychroflexus longus</name>
    <dbReference type="NCBI Taxonomy" id="2873596"/>
    <lineage>
        <taxon>Bacteria</taxon>
        <taxon>Pseudomonadati</taxon>
        <taxon>Bacteroidota</taxon>
        <taxon>Flavobacteriia</taxon>
        <taxon>Flavobacteriales</taxon>
        <taxon>Flavobacteriaceae</taxon>
        <taxon>Psychroflexus</taxon>
    </lineage>
</organism>
<reference evidence="3" key="1">
    <citation type="submission" date="2023-07" db="EMBL/GenBank/DDBJ databases">
        <title>Novel species isolated from saline lakes on Tibetan Plateau.</title>
        <authorList>
            <person name="Lu H."/>
        </authorList>
    </citation>
    <scope>NUCLEOTIDE SEQUENCE [LARGE SCALE GENOMIC DNA]</scope>
    <source>
        <strain evidence="3">CAK8W</strain>
    </source>
</reference>
<name>A0ABS7XJJ8_9FLAO</name>
<evidence type="ECO:0000313" key="2">
    <source>
        <dbReference type="EMBL" id="MBZ9779145.1"/>
    </source>
</evidence>
<feature type="transmembrane region" description="Helical" evidence="1">
    <location>
        <begin position="75"/>
        <end position="92"/>
    </location>
</feature>
<keyword evidence="1" id="KW-1133">Transmembrane helix</keyword>
<evidence type="ECO:0000256" key="1">
    <source>
        <dbReference type="SAM" id="Phobius"/>
    </source>
</evidence>
<dbReference type="Proteomes" id="UP001199314">
    <property type="component" value="Unassembled WGS sequence"/>
</dbReference>
<keyword evidence="1" id="KW-0812">Transmembrane</keyword>
<protein>
    <submittedName>
        <fullName evidence="2">Uncharacterized protein</fullName>
    </submittedName>
</protein>
<accession>A0ABS7XJJ8</accession>
<dbReference type="RefSeq" id="WP_224461490.1">
    <property type="nucleotide sequence ID" value="NZ_JAIQZE010000009.1"/>
</dbReference>
<comment type="caution">
    <text evidence="2">The sequence shown here is derived from an EMBL/GenBank/DDBJ whole genome shotgun (WGS) entry which is preliminary data.</text>
</comment>
<sequence>MEDNQHIQDRKTGFKVPKDYFETLEDSLLNTIKSESYTEKSGFKIPNDYFSGFKVNIPLEEKPTKVIQLKEFSKWMVAASIVAIAVIGALYIDRISPNQNIQFSDLDNDMIERYLDYHIETPDEFIDYENTSVKDLVNQNISKLDDKDIIEYLNDKIEDQDFDNE</sequence>
<gene>
    <name evidence="2" type="ORF">LB452_09430</name>
</gene>
<dbReference type="EMBL" id="JAIQZE010000009">
    <property type="protein sequence ID" value="MBZ9779145.1"/>
    <property type="molecule type" value="Genomic_DNA"/>
</dbReference>
<keyword evidence="1" id="KW-0472">Membrane</keyword>